<dbReference type="PANTHER" id="PTHR33937">
    <property type="entry name" value="IRON-MOLYBDENUM PROTEIN-RELATED-RELATED"/>
    <property type="match status" value="1"/>
</dbReference>
<dbReference type="Proteomes" id="UP000198847">
    <property type="component" value="Unassembled WGS sequence"/>
</dbReference>
<dbReference type="InterPro" id="IPR051840">
    <property type="entry name" value="NifX/NifY_domain"/>
</dbReference>
<dbReference type="InterPro" id="IPR036105">
    <property type="entry name" value="DiNase_FeMo-co_biosyn_sf"/>
</dbReference>
<accession>A0A1H8WJD7</accession>
<dbReference type="STRING" id="112903.SAMN04490178_11623"/>
<name>A0A1H8WJD7_9FIRM</name>
<sequence length="127" mass="14782">MAFLVAVASVDGRYINRHFATTDKFWIFRLMEDRFYLDDVRDVDRPAYANHKEMLLNLVEGIADCNMVLAQQIGPGAAVMLGYRGMEPYVAEGEIEEVLNRIAWLQKKRLYRAKRRTTQFSGLGQYW</sequence>
<keyword evidence="3" id="KW-1185">Reference proteome</keyword>
<proteinExistence type="predicted"/>
<dbReference type="EMBL" id="FODY01000016">
    <property type="protein sequence ID" value="SEP27780.1"/>
    <property type="molecule type" value="Genomic_DNA"/>
</dbReference>
<gene>
    <name evidence="2" type="ORF">SAMN04490178_11623</name>
</gene>
<evidence type="ECO:0000313" key="3">
    <source>
        <dbReference type="Proteomes" id="UP000198847"/>
    </source>
</evidence>
<protein>
    <submittedName>
        <fullName evidence="2">Predicted Fe-Mo cluster-binding protein, NifX family</fullName>
    </submittedName>
</protein>
<dbReference type="InterPro" id="IPR003731">
    <property type="entry name" value="Di-Nase_FeMo-co_biosynth"/>
</dbReference>
<organism evidence="2 3">
    <name type="scientific">Propionispora vibrioides</name>
    <dbReference type="NCBI Taxonomy" id="112903"/>
    <lineage>
        <taxon>Bacteria</taxon>
        <taxon>Bacillati</taxon>
        <taxon>Bacillota</taxon>
        <taxon>Negativicutes</taxon>
        <taxon>Selenomonadales</taxon>
        <taxon>Sporomusaceae</taxon>
        <taxon>Propionispora</taxon>
    </lineage>
</organism>
<dbReference type="PANTHER" id="PTHR33937:SF1">
    <property type="entry name" value="IRON-MOLIBDENUM COFACTOR PROCESSING PROTEIN"/>
    <property type="match status" value="1"/>
</dbReference>
<evidence type="ECO:0000313" key="2">
    <source>
        <dbReference type="EMBL" id="SEP27780.1"/>
    </source>
</evidence>
<dbReference type="Pfam" id="PF02579">
    <property type="entry name" value="Nitro_FeMo-Co"/>
    <property type="match status" value="1"/>
</dbReference>
<dbReference type="Gene3D" id="3.30.420.130">
    <property type="entry name" value="Dinitrogenase iron-molybdenum cofactor biosynthesis domain"/>
    <property type="match status" value="1"/>
</dbReference>
<dbReference type="OrthoDB" id="280278at2"/>
<dbReference type="AlphaFoldDB" id="A0A1H8WJD7"/>
<dbReference type="RefSeq" id="WP_091748226.1">
    <property type="nucleotide sequence ID" value="NZ_FODY01000016.1"/>
</dbReference>
<reference evidence="2 3" key="1">
    <citation type="submission" date="2016-10" db="EMBL/GenBank/DDBJ databases">
        <authorList>
            <person name="de Groot N.N."/>
        </authorList>
    </citation>
    <scope>NUCLEOTIDE SEQUENCE [LARGE SCALE GENOMIC DNA]</scope>
    <source>
        <strain evidence="2 3">DSM 13305</strain>
    </source>
</reference>
<dbReference type="CDD" id="cd00562">
    <property type="entry name" value="NifX_NifB"/>
    <property type="match status" value="1"/>
</dbReference>
<dbReference type="SUPFAM" id="SSF53146">
    <property type="entry name" value="Nitrogenase accessory factor-like"/>
    <property type="match status" value="1"/>
</dbReference>
<evidence type="ECO:0000259" key="1">
    <source>
        <dbReference type="Pfam" id="PF02579"/>
    </source>
</evidence>
<feature type="domain" description="Dinitrogenase iron-molybdenum cofactor biosynthesis" evidence="1">
    <location>
        <begin position="11"/>
        <end position="102"/>
    </location>
</feature>